<evidence type="ECO:0000256" key="1">
    <source>
        <dbReference type="SAM" id="Coils"/>
    </source>
</evidence>
<protein>
    <submittedName>
        <fullName evidence="3">Uncharacterized protein</fullName>
    </submittedName>
</protein>
<keyword evidence="1" id="KW-0175">Coiled coil</keyword>
<feature type="region of interest" description="Disordered" evidence="2">
    <location>
        <begin position="61"/>
        <end position="80"/>
    </location>
</feature>
<feature type="non-terminal residue" evidence="3">
    <location>
        <position position="194"/>
    </location>
</feature>
<dbReference type="AlphaFoldDB" id="A0A061RJQ0"/>
<evidence type="ECO:0000313" key="3">
    <source>
        <dbReference type="EMBL" id="JAC70989.1"/>
    </source>
</evidence>
<name>A0A061RJQ0_9CHLO</name>
<accession>A0A061RJQ0</accession>
<feature type="coiled-coil region" evidence="1">
    <location>
        <begin position="91"/>
        <end position="118"/>
    </location>
</feature>
<evidence type="ECO:0000256" key="2">
    <source>
        <dbReference type="SAM" id="MobiDB-lite"/>
    </source>
</evidence>
<proteinExistence type="predicted"/>
<dbReference type="EMBL" id="GBEZ01015150">
    <property type="protein sequence ID" value="JAC70989.1"/>
    <property type="molecule type" value="Transcribed_RNA"/>
</dbReference>
<sequence length="194" mass="22293">MTVQSSNYTSSTSPYGVLRAQMPGGLQLASFANEAPKILRTELAQQMQARARSRALELEAQLSGRSPLPPSVPSRHGALPPRGRVQLEARMLRLVHLQRKLRQEVEQAQQEVLGSERQYRKHLRLLDKHYYDMGKLVEKSKSERATALAKNLRAWKSELQDRFSSQRELRVARGRLVARAHDRFMREHTKSKED</sequence>
<gene>
    <name evidence="3" type="ORF">TSPGSL018_2941</name>
</gene>
<reference evidence="3" key="1">
    <citation type="submission" date="2014-05" db="EMBL/GenBank/DDBJ databases">
        <title>The transcriptome of the halophilic microalga Tetraselmis sp. GSL018 isolated from the Great Salt Lake, Utah.</title>
        <authorList>
            <person name="Jinkerson R.E."/>
            <person name="D'Adamo S."/>
            <person name="Posewitz M.C."/>
        </authorList>
    </citation>
    <scope>NUCLEOTIDE SEQUENCE</scope>
    <source>
        <strain evidence="3">GSL018</strain>
    </source>
</reference>
<organism evidence="3">
    <name type="scientific">Tetraselmis sp. GSL018</name>
    <dbReference type="NCBI Taxonomy" id="582737"/>
    <lineage>
        <taxon>Eukaryota</taxon>
        <taxon>Viridiplantae</taxon>
        <taxon>Chlorophyta</taxon>
        <taxon>core chlorophytes</taxon>
        <taxon>Chlorodendrophyceae</taxon>
        <taxon>Chlorodendrales</taxon>
        <taxon>Chlorodendraceae</taxon>
        <taxon>Tetraselmis</taxon>
    </lineage>
</organism>